<reference evidence="2 3" key="1">
    <citation type="journal article" date="2021" name="Elife">
        <title>Chloroplast acquisition without the gene transfer in kleptoplastic sea slugs, Plakobranchus ocellatus.</title>
        <authorList>
            <person name="Maeda T."/>
            <person name="Takahashi S."/>
            <person name="Yoshida T."/>
            <person name="Shimamura S."/>
            <person name="Takaki Y."/>
            <person name="Nagai Y."/>
            <person name="Toyoda A."/>
            <person name="Suzuki Y."/>
            <person name="Arimoto A."/>
            <person name="Ishii H."/>
            <person name="Satoh N."/>
            <person name="Nishiyama T."/>
            <person name="Hasebe M."/>
            <person name="Maruyama T."/>
            <person name="Minagawa J."/>
            <person name="Obokata J."/>
            <person name="Shigenobu S."/>
        </authorList>
    </citation>
    <scope>NUCLEOTIDE SEQUENCE [LARGE SCALE GENOMIC DNA]</scope>
</reference>
<accession>A0AAV3YXD2</accession>
<sequence>MEKGGEGLRNRSDRCRLSEVTSVLVIYTSLLSEARDTLAPAVRLRVPGTRAGALSCGLPQSLPEHRCDSEARDRPYTSSAGAAGPCESGEACGRELWVSAGPGGAVTPGRESGQKTAGWSRSARHHAVMSLPIAIEADINNMLCCVKMDDIIC</sequence>
<evidence type="ECO:0000256" key="1">
    <source>
        <dbReference type="SAM" id="MobiDB-lite"/>
    </source>
</evidence>
<comment type="caution">
    <text evidence="2">The sequence shown here is derived from an EMBL/GenBank/DDBJ whole genome shotgun (WGS) entry which is preliminary data.</text>
</comment>
<dbReference type="EMBL" id="BLXT01001660">
    <property type="protein sequence ID" value="GFN87129.1"/>
    <property type="molecule type" value="Genomic_DNA"/>
</dbReference>
<name>A0AAV3YXD2_9GAST</name>
<gene>
    <name evidence="2" type="ORF">PoB_001363500</name>
</gene>
<evidence type="ECO:0000313" key="3">
    <source>
        <dbReference type="Proteomes" id="UP000735302"/>
    </source>
</evidence>
<keyword evidence="3" id="KW-1185">Reference proteome</keyword>
<organism evidence="2 3">
    <name type="scientific">Plakobranchus ocellatus</name>
    <dbReference type="NCBI Taxonomy" id="259542"/>
    <lineage>
        <taxon>Eukaryota</taxon>
        <taxon>Metazoa</taxon>
        <taxon>Spiralia</taxon>
        <taxon>Lophotrochozoa</taxon>
        <taxon>Mollusca</taxon>
        <taxon>Gastropoda</taxon>
        <taxon>Heterobranchia</taxon>
        <taxon>Euthyneura</taxon>
        <taxon>Panpulmonata</taxon>
        <taxon>Sacoglossa</taxon>
        <taxon>Placobranchoidea</taxon>
        <taxon>Plakobranchidae</taxon>
        <taxon>Plakobranchus</taxon>
    </lineage>
</organism>
<feature type="compositionally biased region" description="Basic and acidic residues" evidence="1">
    <location>
        <begin position="63"/>
        <end position="75"/>
    </location>
</feature>
<dbReference type="AlphaFoldDB" id="A0AAV3YXD2"/>
<proteinExistence type="predicted"/>
<feature type="region of interest" description="Disordered" evidence="1">
    <location>
        <begin position="62"/>
        <end position="88"/>
    </location>
</feature>
<protein>
    <submittedName>
        <fullName evidence="2">Uncharacterized protein</fullName>
    </submittedName>
</protein>
<dbReference type="Proteomes" id="UP000735302">
    <property type="component" value="Unassembled WGS sequence"/>
</dbReference>
<evidence type="ECO:0000313" key="2">
    <source>
        <dbReference type="EMBL" id="GFN87129.1"/>
    </source>
</evidence>